<keyword evidence="5" id="KW-0597">Phosphoprotein</keyword>
<comment type="subunit">
    <text evidence="3">Component of the RNA polymerase I (Pol I) complex consisting of at least 13 subunits.</text>
</comment>
<dbReference type="InterPro" id="IPR007081">
    <property type="entry name" value="RNA_pol_Rpb1_5"/>
</dbReference>
<dbReference type="EC" id="2.7.7.6" evidence="15"/>
<dbReference type="InterPro" id="IPR000722">
    <property type="entry name" value="RNA_pol_asu"/>
</dbReference>
<dbReference type="Gene3D" id="3.30.1490.180">
    <property type="entry name" value="RNA polymerase ii"/>
    <property type="match status" value="1"/>
</dbReference>
<evidence type="ECO:0000256" key="12">
    <source>
        <dbReference type="ARBA" id="ARBA00023242"/>
    </source>
</evidence>
<dbReference type="InterPro" id="IPR015699">
    <property type="entry name" value="DNA-dir_RNA_pol1_lsu_N"/>
</dbReference>
<sequence length="1742" mass="197569">MDGKSRARRDPHMQLQELGFRMYRPQEIRKMSVVQITQTTTFDQVGFPIDGGLYDLRLGPFAPRDSCKTCGLSGIDCPGHYGHMNLHVPVFNPMLFNFTYNLLKGTCVQCHQFTFDSKSALSVALLCELTLLDIGWIADALSVRQIFDKDGSKRPEPIGPSALGGLAEKVQNVEDLRQELMNKPKFIKLRQEYIPTRNGVTVRNQILRDFLREKLFKRYVRCPKCKRRNGVMRNDNNRCILIDFTASSKTSSAGKKSSKKSEIIDDDLARTELDEMDLNTKDKVLDNELISYDMKHSLDQQMQGVQKSGYSKLAWRASEVREHFRLLWKSEGEFLSKLFPMFKECDDGSCPMDILFSDVIMVPPSKFRPIRMMKGESFEHPQTVNLRKLLEASEITNAVTMLLNPVNAKDHIALKQLVESRTTGSSLNARLHDAYLKLQLQMNVIFDQELTHDANSVAGIKQILEKKQGLFRMNMMGKRVNFACRSVITPDPYLDIDEIGIPEVFAKKLTFPEPVNALNVSKLRMLVVNGPDQYPGANYVLTPHQNIIPTGDENRHLRVAASKRLRICDSKHSKQTTVLRQLQRGDMLLMNRQPSLHKPSIMGHRARILRGQRALRMNYAPCKAYNADFDGDEMNGHLVQSGIAQTEIKQLANVGSNFLVPKDGTPILGLIQDHVVSGVLMTMRGQFFSKEDFMHLLLASFAETTKRLEIPPPAIIKPRPMWSGKQIISAIMVNNIPRGARPINLTGKSKTPLTCWKVKGKKAPEFTMSESEVIFRDGELLCGVLDKSHFGATQYGLIHCCYELYGPAVAVQILSCFSRVFTTYLQYHGFTLGVADILIEKDADEARTKAVQELRTIGEDVVRNTFQLDETTSDKKLKHVLATAYNNPRRETQDVQQLDYSMKKALDPFNKRITDACVPEGLIRRFPNNALQMMIQTGAKGSMVNSIQISCGLGQIELEGHRPPLTAAGRTLPSFKCFDPSPRAGGYVDQRFLTGINPQELFFHTMAGREGLIDTAVKTSRSGYLQRCIIKHLEGIVVHYDNTVRDHDGSVIQFRYGEDGLDVGRATFLAPKLFPFLDDNHKTVRKSVVCATVTDPTGDINETIKHYRKIQRWRKKNPSKKKIYDGGFIQFAKGFIDIPKDEIIGMWYDLGEDDKKRYASFATKKCPQTVEEKFSQGHKLGSLPEKMLDEVDSNVDHENQRLKKTLFWKAMRARIDPGENVGLLAAQSIGEPSTQMTLNTFHFAGRGEMNVTLGIPRLREILMTASKTIATPMAEVKVRDGAPEDRIEKIRRELDRVVLKQILRKFTVHEKIRVSGIESSRRYVLRIELLRATKRDESTRYLKRHFIMREIEKRFIPHLTSVISHKHNEVVKFQQLQHKKLLSGIVTEDRPRNYDDDGVSSDEEADGGRDADAAEARLNKRHLDDGEYEGEEDDRNEVTDEQHDQQEEFEEYGTDSEAEDRDREGHEESFEKREDMSRIKALLALTSGIVVDYKYDTTGERWCEVTFRYDLTNKTKLDIVSIIEREVEAFVVAETPGVEKCIVREGDDGRSILQTQGINLSAFYKHSEVLDVNTIYSNDIHLVLSTFGIEACSRAIVKEMNNVFSVYGIEVSPRHLSLTADYMTHTGSITPFSRGAMAASSSPLQKMTFETTLTFLRDSLITGDKEKQRSASARIVSGQLIRGGTAAFDLLADAKYVLGAVKKNGIKEKHMTFIDEDEEEADVKKEVKEEEYIKGEPMEYDC</sequence>
<keyword evidence="8" id="KW-0479">Metal-binding</keyword>
<dbReference type="Gene3D" id="6.20.50.80">
    <property type="match status" value="1"/>
</dbReference>
<evidence type="ECO:0000256" key="1">
    <source>
        <dbReference type="ARBA" id="ARBA00004604"/>
    </source>
</evidence>
<feature type="compositionally biased region" description="Acidic residues" evidence="16">
    <location>
        <begin position="1447"/>
        <end position="1459"/>
    </location>
</feature>
<dbReference type="GO" id="GO:0005736">
    <property type="term" value="C:RNA polymerase I complex"/>
    <property type="evidence" value="ECO:0007669"/>
    <property type="project" value="TreeGrafter"/>
</dbReference>
<evidence type="ECO:0000256" key="4">
    <source>
        <dbReference type="ARBA" id="ARBA00022478"/>
    </source>
</evidence>
<dbReference type="Pfam" id="PF04983">
    <property type="entry name" value="RNA_pol_Rpb1_3"/>
    <property type="match status" value="1"/>
</dbReference>
<feature type="domain" description="RNA polymerase N-terminal" evidence="17">
    <location>
        <begin position="353"/>
        <end position="682"/>
    </location>
</feature>
<keyword evidence="6 15" id="KW-0808">Transferase</keyword>
<evidence type="ECO:0000256" key="13">
    <source>
        <dbReference type="ARBA" id="ARBA00048552"/>
    </source>
</evidence>
<dbReference type="SUPFAM" id="SSF64484">
    <property type="entry name" value="beta and beta-prime subunits of DNA dependent RNA-polymerase"/>
    <property type="match status" value="1"/>
</dbReference>
<dbReference type="Gene3D" id="2.40.40.20">
    <property type="match status" value="1"/>
</dbReference>
<evidence type="ECO:0000256" key="10">
    <source>
        <dbReference type="ARBA" id="ARBA00022842"/>
    </source>
</evidence>
<feature type="compositionally biased region" description="Basic and acidic residues" evidence="16">
    <location>
        <begin position="1460"/>
        <end position="1472"/>
    </location>
</feature>
<comment type="catalytic activity">
    <reaction evidence="13 15">
        <text>RNA(n) + a ribonucleoside 5'-triphosphate = RNA(n+1) + diphosphate</text>
        <dbReference type="Rhea" id="RHEA:21248"/>
        <dbReference type="Rhea" id="RHEA-COMP:14527"/>
        <dbReference type="Rhea" id="RHEA-COMP:17342"/>
        <dbReference type="ChEBI" id="CHEBI:33019"/>
        <dbReference type="ChEBI" id="CHEBI:61557"/>
        <dbReference type="ChEBI" id="CHEBI:140395"/>
        <dbReference type="EC" id="2.7.7.6"/>
    </reaction>
</comment>
<dbReference type="InterPro" id="IPR045867">
    <property type="entry name" value="DNA-dir_RpoC_beta_prime"/>
</dbReference>
<keyword evidence="4 15" id="KW-0240">DNA-directed RNA polymerase</keyword>
<organism evidence="18 19">
    <name type="scientific">Steinernema hermaphroditum</name>
    <dbReference type="NCBI Taxonomy" id="289476"/>
    <lineage>
        <taxon>Eukaryota</taxon>
        <taxon>Metazoa</taxon>
        <taxon>Ecdysozoa</taxon>
        <taxon>Nematoda</taxon>
        <taxon>Chromadorea</taxon>
        <taxon>Rhabditida</taxon>
        <taxon>Tylenchina</taxon>
        <taxon>Panagrolaimomorpha</taxon>
        <taxon>Strongyloidoidea</taxon>
        <taxon>Steinernematidae</taxon>
        <taxon>Steinernema</taxon>
    </lineage>
</organism>
<keyword evidence="7 15" id="KW-0548">Nucleotidyltransferase</keyword>
<evidence type="ECO:0000256" key="3">
    <source>
        <dbReference type="ARBA" id="ARBA00011251"/>
    </source>
</evidence>
<evidence type="ECO:0000256" key="5">
    <source>
        <dbReference type="ARBA" id="ARBA00022553"/>
    </source>
</evidence>
<proteinExistence type="inferred from homology"/>
<evidence type="ECO:0000256" key="8">
    <source>
        <dbReference type="ARBA" id="ARBA00022723"/>
    </source>
</evidence>
<dbReference type="InterPro" id="IPR007066">
    <property type="entry name" value="RNA_pol_Rpb1_3"/>
</dbReference>
<dbReference type="InterPro" id="IPR047107">
    <property type="entry name" value="DNA-dir_RNA_pol1_lsu_C"/>
</dbReference>
<dbReference type="PANTHER" id="PTHR19376">
    <property type="entry name" value="DNA-DIRECTED RNA POLYMERASE"/>
    <property type="match status" value="1"/>
</dbReference>
<feature type="compositionally biased region" description="Basic and acidic residues" evidence="16">
    <location>
        <begin position="1436"/>
        <end position="1446"/>
    </location>
</feature>
<gene>
    <name evidence="18" type="ORF">QR680_015055</name>
</gene>
<feature type="compositionally biased region" description="Acidic residues" evidence="16">
    <location>
        <begin position="1426"/>
        <end position="1435"/>
    </location>
</feature>
<evidence type="ECO:0000256" key="2">
    <source>
        <dbReference type="ARBA" id="ARBA00006460"/>
    </source>
</evidence>
<feature type="compositionally biased region" description="Acidic residues" evidence="16">
    <location>
        <begin position="1396"/>
        <end position="1405"/>
    </location>
</feature>
<dbReference type="SMART" id="SM00663">
    <property type="entry name" value="RPOLA_N"/>
    <property type="match status" value="1"/>
</dbReference>
<accession>A0AA39IDM0</accession>
<keyword evidence="11 15" id="KW-0804">Transcription</keyword>
<protein>
    <recommendedName>
        <fullName evidence="15">DNA-directed RNA polymerase subunit</fullName>
        <ecNumber evidence="15">2.7.7.6</ecNumber>
    </recommendedName>
</protein>
<evidence type="ECO:0000313" key="18">
    <source>
        <dbReference type="EMBL" id="KAK0421089.1"/>
    </source>
</evidence>
<comment type="function">
    <text evidence="14">DNA-dependent RNA polymerase catalyzes the transcription of DNA into RNA using the four ribonucleoside triphosphates as substrates. Largest and catalytic core component of RNA polymerase I which synthesizes ribosomal RNA precursors. Forms the polymerase active center together with the second largest subunit. A single stranded DNA template strand of the promoter is positioned within the central active site cleft of Pol I. A bridging helix emanates from RPA1 and crosses the cleft near the catalytic site and is thought to promote translocation of Pol I by acting as a ratchet that moves the RNA-DNA hybrid through the active site by switching from straight to bent conformations at each step of nucleotide addition.</text>
</comment>
<dbReference type="GO" id="GO:0003899">
    <property type="term" value="F:DNA-directed RNA polymerase activity"/>
    <property type="evidence" value="ECO:0007669"/>
    <property type="project" value="UniProtKB-EC"/>
</dbReference>
<evidence type="ECO:0000256" key="14">
    <source>
        <dbReference type="ARBA" id="ARBA00053996"/>
    </source>
</evidence>
<feature type="compositionally biased region" description="Basic and acidic residues" evidence="16">
    <location>
        <begin position="1406"/>
        <end position="1425"/>
    </location>
</feature>
<keyword evidence="10" id="KW-0460">Magnesium</keyword>
<dbReference type="InterPro" id="IPR007080">
    <property type="entry name" value="RNA_pol_Rpb1_1"/>
</dbReference>
<dbReference type="Proteomes" id="UP001175271">
    <property type="component" value="Unassembled WGS sequence"/>
</dbReference>
<dbReference type="GO" id="GO:0006351">
    <property type="term" value="P:DNA-templated transcription"/>
    <property type="evidence" value="ECO:0007669"/>
    <property type="project" value="InterPro"/>
</dbReference>
<feature type="region of interest" description="Disordered" evidence="16">
    <location>
        <begin position="1387"/>
        <end position="1472"/>
    </location>
</feature>
<dbReference type="Pfam" id="PF05000">
    <property type="entry name" value="RNA_pol_Rpb1_4"/>
    <property type="match status" value="1"/>
</dbReference>
<dbReference type="GO" id="GO:0003677">
    <property type="term" value="F:DNA binding"/>
    <property type="evidence" value="ECO:0007669"/>
    <property type="project" value="InterPro"/>
</dbReference>
<evidence type="ECO:0000256" key="11">
    <source>
        <dbReference type="ARBA" id="ARBA00023163"/>
    </source>
</evidence>
<evidence type="ECO:0000313" key="19">
    <source>
        <dbReference type="Proteomes" id="UP001175271"/>
    </source>
</evidence>
<keyword evidence="12" id="KW-0539">Nucleus</keyword>
<comment type="similarity">
    <text evidence="2 15">Belongs to the RNA polymerase beta' chain family.</text>
</comment>
<dbReference type="InterPro" id="IPR006592">
    <property type="entry name" value="RNA_pol_N"/>
</dbReference>
<evidence type="ECO:0000256" key="9">
    <source>
        <dbReference type="ARBA" id="ARBA00022833"/>
    </source>
</evidence>
<reference evidence="18" key="1">
    <citation type="submission" date="2023-06" db="EMBL/GenBank/DDBJ databases">
        <title>Genomic analysis of the entomopathogenic nematode Steinernema hermaphroditum.</title>
        <authorList>
            <person name="Schwarz E.M."/>
            <person name="Heppert J.K."/>
            <person name="Baniya A."/>
            <person name="Schwartz H.T."/>
            <person name="Tan C.-H."/>
            <person name="Antoshechkin I."/>
            <person name="Sternberg P.W."/>
            <person name="Goodrich-Blair H."/>
            <person name="Dillman A.R."/>
        </authorList>
    </citation>
    <scope>NUCLEOTIDE SEQUENCE</scope>
    <source>
        <strain evidence="18">PS9179</strain>
        <tissue evidence="18">Whole animal</tissue>
    </source>
</reference>
<dbReference type="Gene3D" id="4.10.860.120">
    <property type="entry name" value="RNA polymerase II, clamp domain"/>
    <property type="match status" value="1"/>
</dbReference>
<dbReference type="InterPro" id="IPR038120">
    <property type="entry name" value="Rpb1_funnel_sf"/>
</dbReference>
<dbReference type="PANTHER" id="PTHR19376:SF11">
    <property type="entry name" value="DNA-DIRECTED RNA POLYMERASE I SUBUNIT RPA1"/>
    <property type="match status" value="1"/>
</dbReference>
<evidence type="ECO:0000256" key="15">
    <source>
        <dbReference type="RuleBase" id="RU004279"/>
    </source>
</evidence>
<dbReference type="InterPro" id="IPR042102">
    <property type="entry name" value="RNA_pol_Rpb1_3_sf"/>
</dbReference>
<dbReference type="Pfam" id="PF04998">
    <property type="entry name" value="RNA_pol_Rpb1_5"/>
    <property type="match status" value="1"/>
</dbReference>
<dbReference type="CDD" id="cd01435">
    <property type="entry name" value="RNAP_I_RPA1_N"/>
    <property type="match status" value="1"/>
</dbReference>
<dbReference type="InterPro" id="IPR044893">
    <property type="entry name" value="RNA_pol_Rpb1_clamp_domain"/>
</dbReference>
<evidence type="ECO:0000256" key="6">
    <source>
        <dbReference type="ARBA" id="ARBA00022679"/>
    </source>
</evidence>
<keyword evidence="9" id="KW-0862">Zinc</keyword>
<dbReference type="FunFam" id="1.10.274.100:FF:000012">
    <property type="entry name" value="DNA-directed RNA polymerase subunit"/>
    <property type="match status" value="1"/>
</dbReference>
<name>A0AA39IDM0_9BILA</name>
<dbReference type="Pfam" id="PF04997">
    <property type="entry name" value="RNA_pol_Rpb1_1"/>
    <property type="match status" value="1"/>
</dbReference>
<dbReference type="Gene3D" id="6.10.250.2940">
    <property type="match status" value="1"/>
</dbReference>
<keyword evidence="19" id="KW-1185">Reference proteome</keyword>
<dbReference type="CDD" id="cd02735">
    <property type="entry name" value="RNAP_I_Rpa1_C"/>
    <property type="match status" value="1"/>
</dbReference>
<dbReference type="InterPro" id="IPR007083">
    <property type="entry name" value="RNA_pol_Rpb1_4"/>
</dbReference>
<evidence type="ECO:0000259" key="17">
    <source>
        <dbReference type="SMART" id="SM00663"/>
    </source>
</evidence>
<dbReference type="GO" id="GO:0046872">
    <property type="term" value="F:metal ion binding"/>
    <property type="evidence" value="ECO:0007669"/>
    <property type="project" value="UniProtKB-KW"/>
</dbReference>
<dbReference type="EMBL" id="JAUCMV010000002">
    <property type="protein sequence ID" value="KAK0421089.1"/>
    <property type="molecule type" value="Genomic_DNA"/>
</dbReference>
<dbReference type="Gene3D" id="3.30.70.2850">
    <property type="match status" value="1"/>
</dbReference>
<evidence type="ECO:0000256" key="7">
    <source>
        <dbReference type="ARBA" id="ARBA00022695"/>
    </source>
</evidence>
<dbReference type="Pfam" id="PF00623">
    <property type="entry name" value="RNA_pol_Rpb1_2"/>
    <property type="match status" value="1"/>
</dbReference>
<comment type="subcellular location">
    <subcellularLocation>
        <location evidence="1">Nucleus</location>
        <location evidence="1">Nucleolus</location>
    </subcellularLocation>
</comment>
<dbReference type="Gene3D" id="1.10.274.100">
    <property type="entry name" value="RNA polymerase Rpb1, domain 3"/>
    <property type="match status" value="1"/>
</dbReference>
<comment type="caution">
    <text evidence="18">The sequence shown here is derived from an EMBL/GenBank/DDBJ whole genome shotgun (WGS) entry which is preliminary data.</text>
</comment>
<evidence type="ECO:0000256" key="16">
    <source>
        <dbReference type="SAM" id="MobiDB-lite"/>
    </source>
</evidence>
<dbReference type="Gene3D" id="1.10.132.30">
    <property type="match status" value="1"/>
</dbReference>